<proteinExistence type="predicted"/>
<dbReference type="Proteomes" id="UP000617734">
    <property type="component" value="Unassembled WGS sequence"/>
</dbReference>
<name>A0A919GAM2_9ACTN</name>
<evidence type="ECO:0000313" key="3">
    <source>
        <dbReference type="Proteomes" id="UP000617734"/>
    </source>
</evidence>
<feature type="compositionally biased region" description="Low complexity" evidence="1">
    <location>
        <begin position="20"/>
        <end position="51"/>
    </location>
</feature>
<dbReference type="AlphaFoldDB" id="A0A919GAM2"/>
<accession>A0A919GAM2</accession>
<dbReference type="RefSeq" id="WP_229927902.1">
    <property type="nucleotide sequence ID" value="NZ_BNBO01000050.1"/>
</dbReference>
<keyword evidence="3" id="KW-1185">Reference proteome</keyword>
<reference evidence="2" key="1">
    <citation type="journal article" date="2014" name="Int. J. Syst. Evol. Microbiol.">
        <title>Complete genome sequence of Corynebacterium casei LMG S-19264T (=DSM 44701T), isolated from a smear-ripened cheese.</title>
        <authorList>
            <consortium name="US DOE Joint Genome Institute (JGI-PGF)"/>
            <person name="Walter F."/>
            <person name="Albersmeier A."/>
            <person name="Kalinowski J."/>
            <person name="Ruckert C."/>
        </authorList>
    </citation>
    <scope>NUCLEOTIDE SEQUENCE</scope>
    <source>
        <strain evidence="2">JCM 4646</strain>
    </source>
</reference>
<protein>
    <submittedName>
        <fullName evidence="2">Uncharacterized protein</fullName>
    </submittedName>
</protein>
<dbReference type="EMBL" id="BNBO01000050">
    <property type="protein sequence ID" value="GHH81098.1"/>
    <property type="molecule type" value="Genomic_DNA"/>
</dbReference>
<evidence type="ECO:0000256" key="1">
    <source>
        <dbReference type="SAM" id="MobiDB-lite"/>
    </source>
</evidence>
<gene>
    <name evidence="2" type="ORF">GCM10018781_62960</name>
</gene>
<organism evidence="2 3">
    <name type="scientific">Kitasatospora indigofera</name>
    <dbReference type="NCBI Taxonomy" id="67307"/>
    <lineage>
        <taxon>Bacteria</taxon>
        <taxon>Bacillati</taxon>
        <taxon>Actinomycetota</taxon>
        <taxon>Actinomycetes</taxon>
        <taxon>Kitasatosporales</taxon>
        <taxon>Streptomycetaceae</taxon>
        <taxon>Kitasatospora</taxon>
    </lineage>
</organism>
<feature type="region of interest" description="Disordered" evidence="1">
    <location>
        <begin position="13"/>
        <end position="51"/>
    </location>
</feature>
<comment type="caution">
    <text evidence="2">The sequence shown here is derived from an EMBL/GenBank/DDBJ whole genome shotgun (WGS) entry which is preliminary data.</text>
</comment>
<dbReference type="GeneID" id="95356599"/>
<reference evidence="2" key="2">
    <citation type="submission" date="2020-09" db="EMBL/GenBank/DDBJ databases">
        <authorList>
            <person name="Sun Q."/>
            <person name="Ohkuma M."/>
        </authorList>
    </citation>
    <scope>NUCLEOTIDE SEQUENCE</scope>
    <source>
        <strain evidence="2">JCM 4646</strain>
    </source>
</reference>
<evidence type="ECO:0000313" key="2">
    <source>
        <dbReference type="EMBL" id="GHH81098.1"/>
    </source>
</evidence>
<sequence length="404" mass="40826">MLAPAVLLTACEGSGGGGADAAPSTRTTATGAAPTAADSPSAGARSTGPSAAAVPSAVPLPALVDPASLPAGGEARGLVLSQLRNEGKADESCVLVTIGADGPLARVRTFVIGNSTTSPPASFIGCADPAVFTVGFTGMVGIGHYDFKTPVQNGDPHISLLGQGGPTDHKDISGLPAGPGNYQDTPVVDPASGDVVHWNKAKTGGYRLRAVHPDGTGERFLETPAGVKDLNRVVFLGGRMVKSDTADRAVANPDGSLAAFVDDNRKLRVGPVATLETNPVAVSDGGRMLNPKAFVGTNQVLSVSGNEISLATLDVSDPAAPRFTLRAIADVPPALSGARGAQDETFVISRGENAAYTTMNLSADKLGNPRRVVVLRIDLATGALKVVALLKVDGSGFAPLAYVG</sequence>